<comment type="subcellular location">
    <subcellularLocation>
        <location evidence="1">Membrane</location>
        <topology evidence="1">Multi-pass membrane protein</topology>
    </subcellularLocation>
</comment>
<dbReference type="Pfam" id="PF01545">
    <property type="entry name" value="Cation_efflux"/>
    <property type="match status" value="1"/>
</dbReference>
<accession>R4PK29</accession>
<dbReference type="SUPFAM" id="SSF161111">
    <property type="entry name" value="Cation efflux protein transmembrane domain-like"/>
    <property type="match status" value="1"/>
</dbReference>
<dbReference type="InterPro" id="IPR058533">
    <property type="entry name" value="Cation_efflux_TM"/>
</dbReference>
<dbReference type="RefSeq" id="WP_015641313.1">
    <property type="nucleotide sequence ID" value="NC_021219.1"/>
</dbReference>
<organism evidence="10 11">
    <name type="scientific">Candidatus Saccharimonas aalborgensis</name>
    <dbReference type="NCBI Taxonomy" id="1332188"/>
    <lineage>
        <taxon>Bacteria</taxon>
        <taxon>Candidatus Saccharimonadota</taxon>
        <taxon>Candidatus Saccharimonadia</taxon>
        <taxon>Candidatus Saccharimonadales</taxon>
        <taxon>Candidatus Saccharimonadaceae</taxon>
        <taxon>Candidatus Saccharimonas</taxon>
    </lineage>
</organism>
<feature type="transmembrane region" description="Helical" evidence="8">
    <location>
        <begin position="42"/>
        <end position="62"/>
    </location>
</feature>
<gene>
    <name evidence="10" type="ORF">L336_0153</name>
</gene>
<dbReference type="GO" id="GO:0008324">
    <property type="term" value="F:monoatomic cation transmembrane transporter activity"/>
    <property type="evidence" value="ECO:0007669"/>
    <property type="project" value="InterPro"/>
</dbReference>
<evidence type="ECO:0000256" key="4">
    <source>
        <dbReference type="ARBA" id="ARBA00022692"/>
    </source>
</evidence>
<feature type="transmembrane region" description="Helical" evidence="8">
    <location>
        <begin position="100"/>
        <end position="121"/>
    </location>
</feature>
<dbReference type="OrthoDB" id="9813655at2"/>
<evidence type="ECO:0000256" key="6">
    <source>
        <dbReference type="ARBA" id="ARBA00023136"/>
    </source>
</evidence>
<dbReference type="STRING" id="1332188.L336_0153"/>
<dbReference type="KEGG" id="saal:L336_0153"/>
<dbReference type="Proteomes" id="UP000013893">
    <property type="component" value="Chromosome"/>
</dbReference>
<dbReference type="EMBL" id="CP005957">
    <property type="protein sequence ID" value="AGL61863.1"/>
    <property type="molecule type" value="Genomic_DNA"/>
</dbReference>
<sequence>MTKQNTEHTHTHDDHHHAHGEHGHSHGIVDPSIVRSKQGVKAVSLSFLVLLVTALLQGTVYLSGHSVALLSDLIHNFGDALTAIPLGLAFFFRSKKGEHWAGYFVVILIFVSACVALYEVIQRFIHPQSLTNLWAIFAAGVVGFLGNELAAIIRTRAGKKLDSPALIADGKHAHVDGLVSLGVVVSTIFVALGFQQADPIVGLFITLLILRITWQSWQTIRKAA</sequence>
<evidence type="ECO:0000313" key="11">
    <source>
        <dbReference type="Proteomes" id="UP000013893"/>
    </source>
</evidence>
<feature type="region of interest" description="Disordered" evidence="7">
    <location>
        <begin position="1"/>
        <end position="25"/>
    </location>
</feature>
<dbReference type="InterPro" id="IPR002524">
    <property type="entry name" value="Cation_efflux"/>
</dbReference>
<feature type="transmembrane region" description="Helical" evidence="8">
    <location>
        <begin position="200"/>
        <end position="217"/>
    </location>
</feature>
<dbReference type="InterPro" id="IPR050291">
    <property type="entry name" value="CDF_Transporter"/>
</dbReference>
<feature type="domain" description="Cation efflux protein transmembrane" evidence="9">
    <location>
        <begin position="45"/>
        <end position="215"/>
    </location>
</feature>
<dbReference type="InterPro" id="IPR027469">
    <property type="entry name" value="Cation_efflux_TMD_sf"/>
</dbReference>
<feature type="compositionally biased region" description="Basic and acidic residues" evidence="7">
    <location>
        <begin position="1"/>
        <end position="24"/>
    </location>
</feature>
<dbReference type="PANTHER" id="PTHR43840:SF15">
    <property type="entry name" value="MITOCHONDRIAL METAL TRANSPORTER 1-RELATED"/>
    <property type="match status" value="1"/>
</dbReference>
<evidence type="ECO:0000256" key="7">
    <source>
        <dbReference type="SAM" id="MobiDB-lite"/>
    </source>
</evidence>
<keyword evidence="6 8" id="KW-0472">Membrane</keyword>
<dbReference type="Gene3D" id="1.20.1510.10">
    <property type="entry name" value="Cation efflux protein transmembrane domain"/>
    <property type="match status" value="1"/>
</dbReference>
<evidence type="ECO:0000256" key="5">
    <source>
        <dbReference type="ARBA" id="ARBA00022989"/>
    </source>
</evidence>
<feature type="transmembrane region" description="Helical" evidence="8">
    <location>
        <begin position="133"/>
        <end position="153"/>
    </location>
</feature>
<evidence type="ECO:0000256" key="2">
    <source>
        <dbReference type="ARBA" id="ARBA00008114"/>
    </source>
</evidence>
<keyword evidence="5 8" id="KW-1133">Transmembrane helix</keyword>
<evidence type="ECO:0000313" key="10">
    <source>
        <dbReference type="EMBL" id="AGL61863.1"/>
    </source>
</evidence>
<protein>
    <recommendedName>
        <fullName evidence="9">Cation efflux protein transmembrane domain-containing protein</fullName>
    </recommendedName>
</protein>
<evidence type="ECO:0000256" key="1">
    <source>
        <dbReference type="ARBA" id="ARBA00004141"/>
    </source>
</evidence>
<dbReference type="AlphaFoldDB" id="R4PK29"/>
<feature type="transmembrane region" description="Helical" evidence="8">
    <location>
        <begin position="173"/>
        <end position="194"/>
    </location>
</feature>
<keyword evidence="4 8" id="KW-0812">Transmembrane</keyword>
<keyword evidence="11" id="KW-1185">Reference proteome</keyword>
<evidence type="ECO:0000256" key="8">
    <source>
        <dbReference type="SAM" id="Phobius"/>
    </source>
</evidence>
<dbReference type="HOGENOM" id="CLU_1233186_0_0_0"/>
<dbReference type="GO" id="GO:0016020">
    <property type="term" value="C:membrane"/>
    <property type="evidence" value="ECO:0007669"/>
    <property type="project" value="UniProtKB-SubCell"/>
</dbReference>
<comment type="similarity">
    <text evidence="2">Belongs to the cation diffusion facilitator (CDF) transporter (TC 2.A.4) family.</text>
</comment>
<evidence type="ECO:0000256" key="3">
    <source>
        <dbReference type="ARBA" id="ARBA00022448"/>
    </source>
</evidence>
<keyword evidence="3" id="KW-0813">Transport</keyword>
<evidence type="ECO:0000259" key="9">
    <source>
        <dbReference type="Pfam" id="PF01545"/>
    </source>
</evidence>
<name>R4PK29_9BACT</name>
<reference evidence="10 11" key="1">
    <citation type="journal article" date="2013" name="Nat. Biotechnol.">
        <title>Genome sequences of rare, uncultured bacteria obtained by differential coverage binning of multiple metagenomes.</title>
        <authorList>
            <person name="Albertsen M."/>
            <person name="Hugenholtz P."/>
            <person name="Skarshewski A."/>
            <person name="Nielsen K.L."/>
            <person name="Tyson G.W."/>
            <person name="Nielsen P.H."/>
        </authorList>
    </citation>
    <scope>NUCLEOTIDE SEQUENCE [LARGE SCALE GENOMIC DNA]</scope>
    <source>
        <strain evidence="10">TM71</strain>
    </source>
</reference>
<dbReference type="PANTHER" id="PTHR43840">
    <property type="entry name" value="MITOCHONDRIAL METAL TRANSPORTER 1-RELATED"/>
    <property type="match status" value="1"/>
</dbReference>
<dbReference type="NCBIfam" id="TIGR01297">
    <property type="entry name" value="CDF"/>
    <property type="match status" value="1"/>
</dbReference>
<proteinExistence type="inferred from homology"/>
<feature type="transmembrane region" description="Helical" evidence="8">
    <location>
        <begin position="74"/>
        <end position="93"/>
    </location>
</feature>